<sequence length="496" mass="55761">MDSKLVHGAIIGRRSMGRNLAFADVLPRDRSPSMKIMFVRQSFLEPSRQHQLQNDTTLQLDEPFPTKKSSIPYGARITAELIQCKHADDRVRWEVTRWKIVEHPKELAERLASLEMGEPEKRASSTIDASDDTANINKQPQHEENTTQKVIIGSGAMSCSKYHKARGEAFALANQYKVQLDESVTVADDAKNYNRVEENKETKQPATINDATPANDVDADMESEVGHGGKQAKAKRSKIFASWILETFFGVPMPLPNLTENVDGLVEDVYCKTCATDDNDTSIPTNVHVLDVAGGKGQLSVELMVQQMLPYESVCDVLISKCTIIDPLVRKGDAKQRKAKLRRARSHVHRLRQQQCVRNDADTDQDSESTERGRADPTITHLATYFTFQTFEEMKSNFTSTQDNSGSPQPTKLLLVGLHPDQCTEDILDVAIKHNLPVAIVPCCVYPDFFPSRRSSSNTPVRTYSEFLQFLMDKDERLQMTTLPFEGKNVVIYKTL</sequence>
<dbReference type="PANTHER" id="PTHR36971:SF1">
    <property type="entry name" value="METHYLTRANSFERASE DOMAIN-CONTAINING PROTEIN"/>
    <property type="match status" value="1"/>
</dbReference>
<dbReference type="HOGENOM" id="CLU_550444_0_0_1"/>
<name>B5YM47_THAPS</name>
<dbReference type="GeneID" id="7444821"/>
<reference evidence="2 3" key="1">
    <citation type="journal article" date="2004" name="Science">
        <title>The genome of the diatom Thalassiosira pseudonana: ecology, evolution, and metabolism.</title>
        <authorList>
            <person name="Armbrust E.V."/>
            <person name="Berges J.A."/>
            <person name="Bowler C."/>
            <person name="Green B.R."/>
            <person name="Martinez D."/>
            <person name="Putnam N.H."/>
            <person name="Zhou S."/>
            <person name="Allen A.E."/>
            <person name="Apt K.E."/>
            <person name="Bechner M."/>
            <person name="Brzezinski M.A."/>
            <person name="Chaal B.K."/>
            <person name="Chiovitti A."/>
            <person name="Davis A.K."/>
            <person name="Demarest M.S."/>
            <person name="Detter J.C."/>
            <person name="Glavina T."/>
            <person name="Goodstein D."/>
            <person name="Hadi M.Z."/>
            <person name="Hellsten U."/>
            <person name="Hildebrand M."/>
            <person name="Jenkins B.D."/>
            <person name="Jurka J."/>
            <person name="Kapitonov V.V."/>
            <person name="Kroger N."/>
            <person name="Lau W.W."/>
            <person name="Lane T.W."/>
            <person name="Larimer F.W."/>
            <person name="Lippmeier J.C."/>
            <person name="Lucas S."/>
            <person name="Medina M."/>
            <person name="Montsant A."/>
            <person name="Obornik M."/>
            <person name="Parker M.S."/>
            <person name="Palenik B."/>
            <person name="Pazour G.J."/>
            <person name="Richardson P.M."/>
            <person name="Rynearson T.A."/>
            <person name="Saito M.A."/>
            <person name="Schwartz D.C."/>
            <person name="Thamatrakoln K."/>
            <person name="Valentin K."/>
            <person name="Vardi A."/>
            <person name="Wilkerson F.P."/>
            <person name="Rokhsar D.S."/>
        </authorList>
    </citation>
    <scope>NUCLEOTIDE SEQUENCE [LARGE SCALE GENOMIC DNA]</scope>
    <source>
        <strain evidence="2 3">CCMP1335</strain>
    </source>
</reference>
<dbReference type="PaxDb" id="35128-Thaps11004"/>
<dbReference type="EMBL" id="CP001159">
    <property type="protein sequence ID" value="ACI64350.1"/>
    <property type="molecule type" value="Genomic_DNA"/>
</dbReference>
<proteinExistence type="predicted"/>
<feature type="compositionally biased region" description="Polar residues" evidence="1">
    <location>
        <begin position="124"/>
        <end position="139"/>
    </location>
</feature>
<evidence type="ECO:0008006" key="4">
    <source>
        <dbReference type="Google" id="ProtNLM"/>
    </source>
</evidence>
<feature type="region of interest" description="Disordered" evidence="1">
    <location>
        <begin position="345"/>
        <end position="375"/>
    </location>
</feature>
<feature type="region of interest" description="Disordered" evidence="1">
    <location>
        <begin position="116"/>
        <end position="145"/>
    </location>
</feature>
<reference evidence="2 3" key="2">
    <citation type="journal article" date="2008" name="Nature">
        <title>The Phaeodactylum genome reveals the evolutionary history of diatom genomes.</title>
        <authorList>
            <person name="Bowler C."/>
            <person name="Allen A.E."/>
            <person name="Badger J.H."/>
            <person name="Grimwood J."/>
            <person name="Jabbari K."/>
            <person name="Kuo A."/>
            <person name="Maheswari U."/>
            <person name="Martens C."/>
            <person name="Maumus F."/>
            <person name="Otillar R.P."/>
            <person name="Rayko E."/>
            <person name="Salamov A."/>
            <person name="Vandepoele K."/>
            <person name="Beszteri B."/>
            <person name="Gruber A."/>
            <person name="Heijde M."/>
            <person name="Katinka M."/>
            <person name="Mock T."/>
            <person name="Valentin K."/>
            <person name="Verret F."/>
            <person name="Berges J.A."/>
            <person name="Brownlee C."/>
            <person name="Cadoret J.P."/>
            <person name="Chiovitti A."/>
            <person name="Choi C.J."/>
            <person name="Coesel S."/>
            <person name="De Martino A."/>
            <person name="Detter J.C."/>
            <person name="Durkin C."/>
            <person name="Falciatore A."/>
            <person name="Fournet J."/>
            <person name="Haruta M."/>
            <person name="Huysman M.J."/>
            <person name="Jenkins B.D."/>
            <person name="Jiroutova K."/>
            <person name="Jorgensen R.E."/>
            <person name="Joubert Y."/>
            <person name="Kaplan A."/>
            <person name="Kroger N."/>
            <person name="Kroth P.G."/>
            <person name="La Roche J."/>
            <person name="Lindquist E."/>
            <person name="Lommer M."/>
            <person name="Martin-Jezequel V."/>
            <person name="Lopez P.J."/>
            <person name="Lucas S."/>
            <person name="Mangogna M."/>
            <person name="McGinnis K."/>
            <person name="Medlin L.K."/>
            <person name="Montsant A."/>
            <person name="Oudot-Le Secq M.P."/>
            <person name="Napoli C."/>
            <person name="Obornik M."/>
            <person name="Parker M.S."/>
            <person name="Petit J.L."/>
            <person name="Porcel B.M."/>
            <person name="Poulsen N."/>
            <person name="Robison M."/>
            <person name="Rychlewski L."/>
            <person name="Rynearson T.A."/>
            <person name="Schmutz J."/>
            <person name="Shapiro H."/>
            <person name="Siaut M."/>
            <person name="Stanley M."/>
            <person name="Sussman M.R."/>
            <person name="Taylor A.R."/>
            <person name="Vardi A."/>
            <person name="von Dassow P."/>
            <person name="Vyverman W."/>
            <person name="Willis A."/>
            <person name="Wyrwicz L.S."/>
            <person name="Rokhsar D.S."/>
            <person name="Weissenbach J."/>
            <person name="Armbrust E.V."/>
            <person name="Green B.R."/>
            <person name="Van de Peer Y."/>
            <person name="Grigoriev I.V."/>
        </authorList>
    </citation>
    <scope>NUCLEOTIDE SEQUENCE [LARGE SCALE GENOMIC DNA]</scope>
    <source>
        <strain evidence="2 3">CCMP1335</strain>
    </source>
</reference>
<feature type="compositionally biased region" description="Basic and acidic residues" evidence="1">
    <location>
        <begin position="192"/>
        <end position="203"/>
    </location>
</feature>
<accession>B5YM47</accession>
<evidence type="ECO:0000256" key="1">
    <source>
        <dbReference type="SAM" id="MobiDB-lite"/>
    </source>
</evidence>
<dbReference type="InParanoid" id="B5YM47"/>
<protein>
    <recommendedName>
        <fullName evidence="4">Methyltransferase domain-containing protein</fullName>
    </recommendedName>
</protein>
<evidence type="ECO:0000313" key="3">
    <source>
        <dbReference type="Proteomes" id="UP000001449"/>
    </source>
</evidence>
<dbReference type="eggNOG" id="ENOG502QVWK">
    <property type="taxonomic scope" value="Eukaryota"/>
</dbReference>
<feature type="region of interest" description="Disordered" evidence="1">
    <location>
        <begin position="192"/>
        <end position="228"/>
    </location>
</feature>
<gene>
    <name evidence="2" type="ORF">THAPS_11004</name>
</gene>
<keyword evidence="3" id="KW-1185">Reference proteome</keyword>
<dbReference type="OMA" id="FASWILE"/>
<dbReference type="KEGG" id="tps:THAPS_11004"/>
<evidence type="ECO:0000313" key="2">
    <source>
        <dbReference type="EMBL" id="ACI64350.1"/>
    </source>
</evidence>
<organism evidence="2 3">
    <name type="scientific">Thalassiosira pseudonana</name>
    <name type="common">Marine diatom</name>
    <name type="synonym">Cyclotella nana</name>
    <dbReference type="NCBI Taxonomy" id="35128"/>
    <lineage>
        <taxon>Eukaryota</taxon>
        <taxon>Sar</taxon>
        <taxon>Stramenopiles</taxon>
        <taxon>Ochrophyta</taxon>
        <taxon>Bacillariophyta</taxon>
        <taxon>Coscinodiscophyceae</taxon>
        <taxon>Thalassiosirophycidae</taxon>
        <taxon>Thalassiosirales</taxon>
        <taxon>Thalassiosiraceae</taxon>
        <taxon>Thalassiosira</taxon>
    </lineage>
</organism>
<dbReference type="Proteomes" id="UP000001449">
    <property type="component" value="Chromosome 18"/>
</dbReference>
<dbReference type="PANTHER" id="PTHR36971">
    <property type="entry name" value="UNNAMED PRODUCT"/>
    <property type="match status" value="1"/>
</dbReference>
<dbReference type="RefSeq" id="XP_002295633.1">
    <property type="nucleotide sequence ID" value="XM_002295597.1"/>
</dbReference>
<dbReference type="AlphaFoldDB" id="B5YM47"/>